<comment type="caution">
    <text evidence="2">The sequence shown here is derived from an EMBL/GenBank/DDBJ whole genome shotgun (WGS) entry which is preliminary data.</text>
</comment>
<dbReference type="EMBL" id="SHMR01000005">
    <property type="protein sequence ID" value="RZH67482.1"/>
    <property type="molecule type" value="Genomic_DNA"/>
</dbReference>
<protein>
    <submittedName>
        <fullName evidence="2">Uncharacterized protein</fullName>
    </submittedName>
</protein>
<dbReference type="Proteomes" id="UP000292704">
    <property type="component" value="Unassembled WGS sequence"/>
</dbReference>
<feature type="transmembrane region" description="Helical" evidence="1">
    <location>
        <begin position="89"/>
        <end position="106"/>
    </location>
</feature>
<keyword evidence="1" id="KW-1133">Transmembrane helix</keyword>
<feature type="transmembrane region" description="Helical" evidence="1">
    <location>
        <begin position="7"/>
        <end position="27"/>
    </location>
</feature>
<reference evidence="2 3" key="1">
    <citation type="submission" date="2019-02" db="EMBL/GenBank/DDBJ databases">
        <title>Genome analysis provides insights into bioremediation potentialities and Haloocin production by Natrinema altunense strain 4.1R isolated from Chott Douz in Tunisian desert.</title>
        <authorList>
            <person name="Najjari A."/>
            <person name="Youssef N."/>
            <person name="Ben Dhia O."/>
            <person name="Ferjani R."/>
            <person name="El Hidri D."/>
            <person name="Ouzari H.I."/>
            <person name="Cherif A."/>
        </authorList>
    </citation>
    <scope>NUCLEOTIDE SEQUENCE [LARGE SCALE GENOMIC DNA]</scope>
    <source>
        <strain evidence="2 3">4.1R</strain>
    </source>
</reference>
<keyword evidence="1" id="KW-0812">Transmembrane</keyword>
<feature type="transmembrane region" description="Helical" evidence="1">
    <location>
        <begin position="63"/>
        <end position="83"/>
    </location>
</feature>
<dbReference type="OrthoDB" id="381362at2157"/>
<name>A0A482XWJ5_9EURY</name>
<evidence type="ECO:0000313" key="2">
    <source>
        <dbReference type="EMBL" id="RZH67482.1"/>
    </source>
</evidence>
<organism evidence="2 3">
    <name type="scientific">Natrinema altunense</name>
    <dbReference type="NCBI Taxonomy" id="222984"/>
    <lineage>
        <taxon>Archaea</taxon>
        <taxon>Methanobacteriati</taxon>
        <taxon>Methanobacteriota</taxon>
        <taxon>Stenosarchaea group</taxon>
        <taxon>Halobacteria</taxon>
        <taxon>Halobacteriales</taxon>
        <taxon>Natrialbaceae</taxon>
        <taxon>Natrinema</taxon>
    </lineage>
</organism>
<dbReference type="AlphaFoldDB" id="A0A482XWJ5"/>
<evidence type="ECO:0000313" key="3">
    <source>
        <dbReference type="Proteomes" id="UP000292704"/>
    </source>
</evidence>
<accession>A0A482XWJ5</accession>
<gene>
    <name evidence="2" type="ORF">ELS17_11505</name>
</gene>
<proteinExistence type="predicted"/>
<feature type="transmembrane region" description="Helical" evidence="1">
    <location>
        <begin position="33"/>
        <end position="51"/>
    </location>
</feature>
<dbReference type="RefSeq" id="WP_130170791.1">
    <property type="nucleotide sequence ID" value="NZ_SHMR01000005.1"/>
</dbReference>
<keyword evidence="1" id="KW-0472">Membrane</keyword>
<sequence>MDRIRDEINYSGLIGSMILALLLAYLLIINANIISISIVATLFIMMLVNISKMMSKKYRLNKTFYLIGALLSVIAGIITLIWGYILGSAILFLISIPIILDFTYNIK</sequence>
<evidence type="ECO:0000256" key="1">
    <source>
        <dbReference type="SAM" id="Phobius"/>
    </source>
</evidence>